<dbReference type="GO" id="GO:0005524">
    <property type="term" value="F:ATP binding"/>
    <property type="evidence" value="ECO:0007669"/>
    <property type="project" value="UniProtKB-KW"/>
</dbReference>
<dbReference type="EMBL" id="KI913122">
    <property type="protein sequence ID" value="ETV82550.1"/>
    <property type="molecule type" value="Genomic_DNA"/>
</dbReference>
<feature type="region of interest" description="Disordered" evidence="6">
    <location>
        <begin position="93"/>
        <end position="168"/>
    </location>
</feature>
<dbReference type="STRING" id="112090.W4GS72"/>
<keyword evidence="1" id="KW-0547">Nucleotide-binding</keyword>
<accession>W4GS72</accession>
<dbReference type="InterPro" id="IPR005734">
    <property type="entry name" value="TopoVI_B"/>
</dbReference>
<dbReference type="VEuPathDB" id="FungiDB:H257_05154"/>
<dbReference type="InterPro" id="IPR036890">
    <property type="entry name" value="HATPase_C_sf"/>
</dbReference>
<evidence type="ECO:0000256" key="1">
    <source>
        <dbReference type="ARBA" id="ARBA00022741"/>
    </source>
</evidence>
<keyword evidence="4" id="KW-0238">DNA-binding</keyword>
<dbReference type="InterPro" id="IPR014721">
    <property type="entry name" value="Ribsml_uS5_D2-typ_fold_subgr"/>
</dbReference>
<dbReference type="InterPro" id="IPR020568">
    <property type="entry name" value="Ribosomal_Su5_D2-typ_SF"/>
</dbReference>
<dbReference type="FunFam" id="3.30.230.10:FF:000050">
    <property type="entry name" value="DNA topoisomerase 6 subunit B"/>
    <property type="match status" value="1"/>
</dbReference>
<feature type="domain" description="DNA topoisomerase VI subunit B transducer" evidence="7">
    <location>
        <begin position="433"/>
        <end position="592"/>
    </location>
</feature>
<dbReference type="RefSeq" id="XP_009828219.1">
    <property type="nucleotide sequence ID" value="XM_009829917.1"/>
</dbReference>
<dbReference type="InterPro" id="IPR015320">
    <property type="entry name" value="TopoVI_B_transducer"/>
</dbReference>
<dbReference type="Gene3D" id="3.30.230.10">
    <property type="match status" value="1"/>
</dbReference>
<keyword evidence="3" id="KW-0799">Topoisomerase</keyword>
<evidence type="ECO:0000256" key="5">
    <source>
        <dbReference type="ARBA" id="ARBA00023235"/>
    </source>
</evidence>
<proteinExistence type="inferred from homology"/>
<dbReference type="GO" id="GO:0003918">
    <property type="term" value="F:DNA topoisomerase type II (double strand cut, ATP-hydrolyzing) activity"/>
    <property type="evidence" value="ECO:0007669"/>
    <property type="project" value="InterPro"/>
</dbReference>
<dbReference type="AlphaFoldDB" id="W4GS72"/>
<evidence type="ECO:0000259" key="7">
    <source>
        <dbReference type="Pfam" id="PF09239"/>
    </source>
</evidence>
<dbReference type="HAMAP" id="MF_00322">
    <property type="entry name" value="Top6B"/>
    <property type="match status" value="1"/>
</dbReference>
<dbReference type="SUPFAM" id="SSF55874">
    <property type="entry name" value="ATPase domain of HSP90 chaperone/DNA topoisomerase II/histidine kinase"/>
    <property type="match status" value="1"/>
</dbReference>
<dbReference type="OrthoDB" id="201471at2759"/>
<keyword evidence="2" id="KW-0067">ATP-binding</keyword>
<evidence type="ECO:0000256" key="3">
    <source>
        <dbReference type="ARBA" id="ARBA00023029"/>
    </source>
</evidence>
<dbReference type="SUPFAM" id="SSF54211">
    <property type="entry name" value="Ribosomal protein S5 domain 2-like"/>
    <property type="match status" value="1"/>
</dbReference>
<evidence type="ECO:0000313" key="8">
    <source>
        <dbReference type="EMBL" id="ETV82550.1"/>
    </source>
</evidence>
<dbReference type="GeneID" id="20807150"/>
<dbReference type="PANTHER" id="PTHR48444">
    <property type="entry name" value="DNA TOPOISOMERASE 6 SUBUNIT B"/>
    <property type="match status" value="1"/>
</dbReference>
<dbReference type="PANTHER" id="PTHR48444:SF1">
    <property type="entry name" value="DNA TOPOISOMERASE 6 SUBUNIT B"/>
    <property type="match status" value="1"/>
</dbReference>
<dbReference type="Pfam" id="PF09239">
    <property type="entry name" value="Topo-VIb_trans"/>
    <property type="match status" value="1"/>
</dbReference>
<sequence>MSTQSVKVNARGEVLQIRSPAEFFAENQNIAGFDNPGKCLYTTIRELVENSLDAAESIGVLPQIDVTITEMDEAAFNTSRDIQVTTRFDKDLYSDPKEKKRKQPPSAVVNEMKQAESDEYDDDAPLKPKKKLKYDEDAPLKPRKTVKSAGTSPTTPSTATVAAPSPKQNAAPVNRNAIMYYKIEVKDNGCGMAHAQIPNMLGRVLAGSKYGVRQTRGKFGLGAKMARTCALIWSKKSTGMPITVRSAHMSKANTMPKHVSFCKLDIDIFKNEPNVLEHYKSRNIEEMTGTELTVTVGGNWTTYRSRIVHYFQQLAIITPYAQLELSFIKGKHKEFTMRYDRRSDQMPPTAQQVQHHPLALNDLLLAQLMEHSKQRTLHGFLCHDLAAVDANLATRIVNELDTPFTLDMDIHTLTSNHIHQVVRLLKEMHFNVPDGHWLSPAGEYNLRLGILKELEPDMVATHTYKTSEFEGHALIVEAAVSVGGAPMKEGISIYRFANRIPLLFEAGGDVVTRTANKDINWTYYKMDPKRDKIGVFVSIVSTKIPFKGTGKEYIGDDIPAIKDAVKQCLRQCCSQLRVKLVQRHLKHDKQERKQKLRRYIPDVTRALFGVLERMNSHPSPSTSTTAATLTQSQREFLEAKAELQASIRGKTLSAAILAEKLLVVVKRCDDQVALDYVAKPSEKTKACLSTLFDPHDVSALTLASIVVCVCSVRTVECPINVARPTHCTSRGDISVVFSCNDGGGNPSLMRFQVLSTQSDRADSGHNTLGW</sequence>
<evidence type="ECO:0000256" key="4">
    <source>
        <dbReference type="ARBA" id="ARBA00023125"/>
    </source>
</evidence>
<name>W4GS72_APHAT</name>
<dbReference type="Gene3D" id="1.10.8.50">
    <property type="match status" value="1"/>
</dbReference>
<gene>
    <name evidence="8" type="ORF">H257_05154</name>
</gene>
<protein>
    <submittedName>
        <fullName evidence="8">DNA topoisomerase VI, B subunit</fullName>
    </submittedName>
</protein>
<organism evidence="8">
    <name type="scientific">Aphanomyces astaci</name>
    <name type="common">Crayfish plague agent</name>
    <dbReference type="NCBI Taxonomy" id="112090"/>
    <lineage>
        <taxon>Eukaryota</taxon>
        <taxon>Sar</taxon>
        <taxon>Stramenopiles</taxon>
        <taxon>Oomycota</taxon>
        <taxon>Saprolegniomycetes</taxon>
        <taxon>Saprolegniales</taxon>
        <taxon>Verrucalvaceae</taxon>
        <taxon>Aphanomyces</taxon>
    </lineage>
</organism>
<reference evidence="8" key="1">
    <citation type="submission" date="2013-12" db="EMBL/GenBank/DDBJ databases">
        <title>The Genome Sequence of Aphanomyces astaci APO3.</title>
        <authorList>
            <consortium name="The Broad Institute Genomics Platform"/>
            <person name="Russ C."/>
            <person name="Tyler B."/>
            <person name="van West P."/>
            <person name="Dieguez-Uribeondo J."/>
            <person name="Young S.K."/>
            <person name="Zeng Q."/>
            <person name="Gargeya S."/>
            <person name="Fitzgerald M."/>
            <person name="Abouelleil A."/>
            <person name="Alvarado L."/>
            <person name="Chapman S.B."/>
            <person name="Gainer-Dewar J."/>
            <person name="Goldberg J."/>
            <person name="Griggs A."/>
            <person name="Gujja S."/>
            <person name="Hansen M."/>
            <person name="Howarth C."/>
            <person name="Imamovic A."/>
            <person name="Ireland A."/>
            <person name="Larimer J."/>
            <person name="McCowan C."/>
            <person name="Murphy C."/>
            <person name="Pearson M."/>
            <person name="Poon T.W."/>
            <person name="Priest M."/>
            <person name="Roberts A."/>
            <person name="Saif S."/>
            <person name="Shea T."/>
            <person name="Sykes S."/>
            <person name="Wortman J."/>
            <person name="Nusbaum C."/>
            <person name="Birren B."/>
        </authorList>
    </citation>
    <scope>NUCLEOTIDE SEQUENCE [LARGE SCALE GENOMIC DNA]</scope>
    <source>
        <strain evidence="8">APO3</strain>
    </source>
</reference>
<dbReference type="GO" id="GO:0006265">
    <property type="term" value="P:DNA topological change"/>
    <property type="evidence" value="ECO:0007669"/>
    <property type="project" value="InterPro"/>
</dbReference>
<evidence type="ECO:0000256" key="6">
    <source>
        <dbReference type="SAM" id="MobiDB-lite"/>
    </source>
</evidence>
<feature type="compositionally biased region" description="Low complexity" evidence="6">
    <location>
        <begin position="148"/>
        <end position="166"/>
    </location>
</feature>
<dbReference type="Gene3D" id="3.30.565.10">
    <property type="entry name" value="Histidine kinase-like ATPase, C-terminal domain"/>
    <property type="match status" value="1"/>
</dbReference>
<dbReference type="NCBIfam" id="NF003218">
    <property type="entry name" value="PRK04184.1"/>
    <property type="match status" value="1"/>
</dbReference>
<dbReference type="GO" id="GO:0003677">
    <property type="term" value="F:DNA binding"/>
    <property type="evidence" value="ECO:0007669"/>
    <property type="project" value="UniProtKB-KW"/>
</dbReference>
<keyword evidence="5 8" id="KW-0413">Isomerase</keyword>
<evidence type="ECO:0000256" key="2">
    <source>
        <dbReference type="ARBA" id="ARBA00022840"/>
    </source>
</evidence>
<dbReference type="CDD" id="cd00823">
    <property type="entry name" value="TopoIIB_Trans"/>
    <property type="match status" value="1"/>
</dbReference>